<dbReference type="AlphaFoldDB" id="A0A5N6K1E8"/>
<reference evidence="1 2" key="1">
    <citation type="submission" date="2019-06" db="EMBL/GenBank/DDBJ databases">
        <title>Genome Sequence of the Brown Rot Fungal Pathogen Monilinia laxa.</title>
        <authorList>
            <person name="De Miccolis Angelini R.M."/>
            <person name="Landi L."/>
            <person name="Abate D."/>
            <person name="Pollastro S."/>
            <person name="Romanazzi G."/>
            <person name="Faretra F."/>
        </authorList>
    </citation>
    <scope>NUCLEOTIDE SEQUENCE [LARGE SCALE GENOMIC DNA]</scope>
    <source>
        <strain evidence="1 2">Mlax316</strain>
    </source>
</reference>
<sequence length="82" mass="9690">MFLEICRLESNINPWFVTMSPLTILFEQYPVHLIDPHCEHQQVYEQWHQNPLDPTCTFQIQLSPCHNKYVTVCGEISFLLAL</sequence>
<accession>A0A5N6K1E8</accession>
<dbReference type="Proteomes" id="UP000326757">
    <property type="component" value="Unassembled WGS sequence"/>
</dbReference>
<gene>
    <name evidence="1" type="ORF">EYC80_008797</name>
</gene>
<evidence type="ECO:0000313" key="1">
    <source>
        <dbReference type="EMBL" id="KAB8295980.1"/>
    </source>
</evidence>
<evidence type="ECO:0000313" key="2">
    <source>
        <dbReference type="Proteomes" id="UP000326757"/>
    </source>
</evidence>
<protein>
    <submittedName>
        <fullName evidence="1">Uncharacterized protein</fullName>
    </submittedName>
</protein>
<dbReference type="EMBL" id="VIGI01000009">
    <property type="protein sequence ID" value="KAB8295980.1"/>
    <property type="molecule type" value="Genomic_DNA"/>
</dbReference>
<organism evidence="1 2">
    <name type="scientific">Monilinia laxa</name>
    <name type="common">Brown rot fungus</name>
    <name type="synonym">Sclerotinia laxa</name>
    <dbReference type="NCBI Taxonomy" id="61186"/>
    <lineage>
        <taxon>Eukaryota</taxon>
        <taxon>Fungi</taxon>
        <taxon>Dikarya</taxon>
        <taxon>Ascomycota</taxon>
        <taxon>Pezizomycotina</taxon>
        <taxon>Leotiomycetes</taxon>
        <taxon>Helotiales</taxon>
        <taxon>Sclerotiniaceae</taxon>
        <taxon>Monilinia</taxon>
    </lineage>
</organism>
<comment type="caution">
    <text evidence="1">The sequence shown here is derived from an EMBL/GenBank/DDBJ whole genome shotgun (WGS) entry which is preliminary data.</text>
</comment>
<proteinExistence type="predicted"/>
<name>A0A5N6K1E8_MONLA</name>
<keyword evidence="2" id="KW-1185">Reference proteome</keyword>